<protein>
    <submittedName>
        <fullName evidence="1">Orphan protein</fullName>
    </submittedName>
</protein>
<evidence type="ECO:0000313" key="1">
    <source>
        <dbReference type="EMBL" id="CAI89362.1"/>
    </source>
</evidence>
<dbReference type="KEGG" id="pha:PSHAb0322"/>
<keyword evidence="2" id="KW-1185">Reference proteome</keyword>
<dbReference type="AlphaFoldDB" id="Q3IBZ2"/>
<dbReference type="HOGENOM" id="CLU_2701999_0_0_6"/>
<accession>Q3IBZ2</accession>
<evidence type="ECO:0000313" key="2">
    <source>
        <dbReference type="Proteomes" id="UP000006843"/>
    </source>
</evidence>
<reference evidence="1 2" key="1">
    <citation type="journal article" date="2005" name="Genome Res.">
        <title>Coping with cold: the genome of the versatile marine Antarctica bacterium Pseudoalteromonas haloplanktis TAC125.</title>
        <authorList>
            <person name="Medigue C."/>
            <person name="Krin E."/>
            <person name="Pascal G."/>
            <person name="Barbe V."/>
            <person name="Bernsel A."/>
            <person name="Bertin P."/>
            <person name="Cheung F."/>
            <person name="Cruveiller S."/>
            <person name="Damico S."/>
            <person name="Duilio A."/>
            <person name="Fang G."/>
            <person name="Feller G."/>
            <person name="Mangenot S."/>
            <person name="Marino G."/>
            <person name="Nilsson J."/>
            <person name="Parilli E."/>
            <person name="Rocha E."/>
            <person name="Rouy Z."/>
            <person name="Sekowska A."/>
            <person name="Tutino M.L."/>
            <person name="Vallenet D."/>
            <person name="von Heijne G."/>
            <person name="Danchin A."/>
        </authorList>
    </citation>
    <scope>NUCLEOTIDE SEQUENCE [LARGE SCALE GENOMIC DNA]</scope>
    <source>
        <strain evidence="2">TAC 125</strain>
    </source>
</reference>
<dbReference type="STRING" id="326442.PSHAb0322"/>
<sequence length="73" mass="7855">MVLIQSVEYIFCSSCGTINEVSGNLVSSGDHSNSIAPNTLNIKRHQVNSPWLSNGKVVNRSSILKLGTWGSHA</sequence>
<gene>
    <name evidence="1" type="ordered locus">PSHAb0322</name>
</gene>
<dbReference type="Proteomes" id="UP000006843">
    <property type="component" value="Chromosome II"/>
</dbReference>
<proteinExistence type="predicted"/>
<name>Q3IBZ2_PSET1</name>
<organism evidence="1 2">
    <name type="scientific">Pseudoalteromonas translucida (strain TAC 125)</name>
    <dbReference type="NCBI Taxonomy" id="326442"/>
    <lineage>
        <taxon>Bacteria</taxon>
        <taxon>Pseudomonadati</taxon>
        <taxon>Pseudomonadota</taxon>
        <taxon>Gammaproteobacteria</taxon>
        <taxon>Alteromonadales</taxon>
        <taxon>Pseudoalteromonadaceae</taxon>
        <taxon>Pseudoalteromonas</taxon>
    </lineage>
</organism>
<dbReference type="EMBL" id="CR954247">
    <property type="protein sequence ID" value="CAI89362.1"/>
    <property type="molecule type" value="Genomic_DNA"/>
</dbReference>